<dbReference type="EMBL" id="JACRTD010000003">
    <property type="protein sequence ID" value="MBC8584855.1"/>
    <property type="molecule type" value="Genomic_DNA"/>
</dbReference>
<dbReference type="RefSeq" id="WP_262394662.1">
    <property type="nucleotide sequence ID" value="NZ_JACRTD010000003.1"/>
</dbReference>
<accession>A0A926EM24</accession>
<dbReference type="InterPro" id="IPR056670">
    <property type="entry name" value="DUF7768"/>
</dbReference>
<proteinExistence type="predicted"/>
<organism evidence="2 3">
    <name type="scientific">Youxingia wuxianensis</name>
    <dbReference type="NCBI Taxonomy" id="2763678"/>
    <lineage>
        <taxon>Bacteria</taxon>
        <taxon>Bacillati</taxon>
        <taxon>Bacillota</taxon>
        <taxon>Clostridia</taxon>
        <taxon>Eubacteriales</taxon>
        <taxon>Oscillospiraceae</taxon>
        <taxon>Youxingia</taxon>
    </lineage>
</organism>
<keyword evidence="3" id="KW-1185">Reference proteome</keyword>
<dbReference type="Proteomes" id="UP000623678">
    <property type="component" value="Unassembled WGS sequence"/>
</dbReference>
<dbReference type="AlphaFoldDB" id="A0A926EM24"/>
<reference evidence="2" key="1">
    <citation type="submission" date="2020-08" db="EMBL/GenBank/DDBJ databases">
        <title>Genome public.</title>
        <authorList>
            <person name="Liu C."/>
            <person name="Sun Q."/>
        </authorList>
    </citation>
    <scope>NUCLEOTIDE SEQUENCE</scope>
    <source>
        <strain evidence="2">NSJ-64</strain>
    </source>
</reference>
<name>A0A926EM24_9FIRM</name>
<dbReference type="Gene3D" id="3.40.50.10400">
    <property type="entry name" value="Hypothetical protein PA1492"/>
    <property type="match status" value="1"/>
</dbReference>
<comment type="caution">
    <text evidence="2">The sequence shown here is derived from an EMBL/GenBank/DDBJ whole genome shotgun (WGS) entry which is preliminary data.</text>
</comment>
<dbReference type="Pfam" id="PF24963">
    <property type="entry name" value="DUF7768"/>
    <property type="match status" value="1"/>
</dbReference>
<feature type="domain" description="DUF7768" evidence="1">
    <location>
        <begin position="5"/>
        <end position="101"/>
    </location>
</feature>
<evidence type="ECO:0000313" key="2">
    <source>
        <dbReference type="EMBL" id="MBC8584855.1"/>
    </source>
</evidence>
<evidence type="ECO:0000313" key="3">
    <source>
        <dbReference type="Proteomes" id="UP000623678"/>
    </source>
</evidence>
<dbReference type="SUPFAM" id="SSF52309">
    <property type="entry name" value="N-(deoxy)ribosyltransferase-like"/>
    <property type="match status" value="1"/>
</dbReference>
<sequence>MKESKLIYIASPYAGDIEKNVAFAQRACRYAIHQGYVPIAVHLLYPQMLDDGDPAERELGLRLGQQLLRRCDELWVCGDRISSGMAREISEANQLSIPVKNIDAHDIQKKQLPAEMEQVTASGQVLGII</sequence>
<protein>
    <submittedName>
        <fullName evidence="2">DUF4406 domain-containing protein</fullName>
    </submittedName>
</protein>
<evidence type="ECO:0000259" key="1">
    <source>
        <dbReference type="Pfam" id="PF24963"/>
    </source>
</evidence>
<gene>
    <name evidence="2" type="ORF">H8705_04590</name>
</gene>